<comment type="caution">
    <text evidence="7">The sequence shown here is derived from an EMBL/GenBank/DDBJ whole genome shotgun (WGS) entry which is preliminary data.</text>
</comment>
<comment type="similarity">
    <text evidence="1">Belongs to the RTT106 family.</text>
</comment>
<evidence type="ECO:0000256" key="4">
    <source>
        <dbReference type="ARBA" id="ARBA00023186"/>
    </source>
</evidence>
<feature type="domain" description="Histone chaperone RTT106/FACT complex subunit SPT16-like middle" evidence="6">
    <location>
        <begin position="207"/>
        <end position="305"/>
    </location>
</feature>
<dbReference type="EMBL" id="JBBJBU010000001">
    <property type="protein sequence ID" value="KAK7208208.1"/>
    <property type="molecule type" value="Genomic_DNA"/>
</dbReference>
<keyword evidence="4" id="KW-0143">Chaperone</keyword>
<feature type="region of interest" description="Disordered" evidence="5">
    <location>
        <begin position="331"/>
        <end position="392"/>
    </location>
</feature>
<keyword evidence="8" id="KW-1185">Reference proteome</keyword>
<dbReference type="PANTHER" id="PTHR45849">
    <property type="entry name" value="FACT COMPLEX SUBUNIT SSRP1"/>
    <property type="match status" value="1"/>
</dbReference>
<dbReference type="SUPFAM" id="SSF50729">
    <property type="entry name" value="PH domain-like"/>
    <property type="match status" value="1"/>
</dbReference>
<dbReference type="InterPro" id="IPR050454">
    <property type="entry name" value="RTT106/SSRP1_HistChap/FACT"/>
</dbReference>
<dbReference type="SMART" id="SM01287">
    <property type="entry name" value="Rtt106"/>
    <property type="match status" value="1"/>
</dbReference>
<dbReference type="RefSeq" id="XP_064771241.1">
    <property type="nucleotide sequence ID" value="XM_064915089.1"/>
</dbReference>
<dbReference type="GeneID" id="90040601"/>
<evidence type="ECO:0000313" key="7">
    <source>
        <dbReference type="EMBL" id="KAK7208208.1"/>
    </source>
</evidence>
<evidence type="ECO:0000256" key="3">
    <source>
        <dbReference type="ARBA" id="ARBA00018462"/>
    </source>
</evidence>
<proteinExistence type="inferred from homology"/>
<gene>
    <name evidence="7" type="ORF">BZA70DRAFT_40020</name>
</gene>
<protein>
    <recommendedName>
        <fullName evidence="2">Histone chaperone RTT106</fullName>
    </recommendedName>
    <alternativeName>
        <fullName evidence="3">Histone chaperone rtt106</fullName>
    </alternativeName>
</protein>
<dbReference type="PANTHER" id="PTHR45849:SF3">
    <property type="entry name" value="HISTONE CHAPERONE RTT106"/>
    <property type="match status" value="1"/>
</dbReference>
<organism evidence="7 8">
    <name type="scientific">Myxozyma melibiosi</name>
    <dbReference type="NCBI Taxonomy" id="54550"/>
    <lineage>
        <taxon>Eukaryota</taxon>
        <taxon>Fungi</taxon>
        <taxon>Dikarya</taxon>
        <taxon>Ascomycota</taxon>
        <taxon>Saccharomycotina</taxon>
        <taxon>Lipomycetes</taxon>
        <taxon>Lipomycetales</taxon>
        <taxon>Lipomycetaceae</taxon>
        <taxon>Myxozyma</taxon>
    </lineage>
</organism>
<feature type="compositionally biased region" description="Acidic residues" evidence="5">
    <location>
        <begin position="341"/>
        <end position="376"/>
    </location>
</feature>
<evidence type="ECO:0000256" key="2">
    <source>
        <dbReference type="ARBA" id="ARBA00017355"/>
    </source>
</evidence>
<evidence type="ECO:0000256" key="5">
    <source>
        <dbReference type="SAM" id="MobiDB-lite"/>
    </source>
</evidence>
<dbReference type="Proteomes" id="UP001498771">
    <property type="component" value="Unassembled WGS sequence"/>
</dbReference>
<reference evidence="7 8" key="1">
    <citation type="submission" date="2024-03" db="EMBL/GenBank/DDBJ databases">
        <title>Genome-scale model development and genomic sequencing of the oleaginous clade Lipomyces.</title>
        <authorList>
            <consortium name="Lawrence Berkeley National Laboratory"/>
            <person name="Czajka J.J."/>
            <person name="Han Y."/>
            <person name="Kim J."/>
            <person name="Mondo S.J."/>
            <person name="Hofstad B.A."/>
            <person name="Robles A."/>
            <person name="Haridas S."/>
            <person name="Riley R."/>
            <person name="LaButti K."/>
            <person name="Pangilinan J."/>
            <person name="Andreopoulos W."/>
            <person name="Lipzen A."/>
            <person name="Yan J."/>
            <person name="Wang M."/>
            <person name="Ng V."/>
            <person name="Grigoriev I.V."/>
            <person name="Spatafora J.W."/>
            <person name="Magnuson J.K."/>
            <person name="Baker S.E."/>
            <person name="Pomraning K.R."/>
        </authorList>
    </citation>
    <scope>NUCLEOTIDE SEQUENCE [LARGE SCALE GENOMIC DNA]</scope>
    <source>
        <strain evidence="7 8">Phaff 52-87</strain>
    </source>
</reference>
<dbReference type="Pfam" id="PF08512">
    <property type="entry name" value="Rttp106-like_middle"/>
    <property type="match status" value="1"/>
</dbReference>
<dbReference type="InterPro" id="IPR013719">
    <property type="entry name" value="RTT106/SPT16-like_middle_dom"/>
</dbReference>
<evidence type="ECO:0000313" key="8">
    <source>
        <dbReference type="Proteomes" id="UP001498771"/>
    </source>
</evidence>
<dbReference type="Gene3D" id="2.30.29.30">
    <property type="entry name" value="Pleckstrin-homology domain (PH domain)/Phosphotyrosine-binding domain (PTB)"/>
    <property type="match status" value="1"/>
</dbReference>
<sequence length="392" mass="43248">MADQSFLEALNRDASLKESINLYIAQHPDSSDLFSRIVSFFASSSASEDPASKKRKLEDTGSVQSTTPSSDPLLYIPAISVSSPQRKKLSLAFFQDRFILAASSPTPDLSPSKIIYSADIPGGISNFFVSETPGRATKTYTYIILPSSNPDAPTSFSEAVVFVTPETVAGFQGKAVPAIADTPAHIFLSSFLESKLHISPLDKRNETFYVDAHRGTKDGYLFFTPSGILFGFKKPVWFVPIDLIDSVSYSSITRVTFNLTIAVASSDDPSAGGVYEEVEFSMVDQENYSRIDEYVRNWRLNDQSMAEEKREKRMLKSQNADSENGFELIKAEQEWKAITGEEGDDELEQAPGMYDDEDDDDEEDENFEANSDDDDGGSPSASSDEESDNDNN</sequence>
<evidence type="ECO:0000259" key="6">
    <source>
        <dbReference type="SMART" id="SM01287"/>
    </source>
</evidence>
<accession>A0ABR1FEC2</accession>
<evidence type="ECO:0000256" key="1">
    <source>
        <dbReference type="ARBA" id="ARBA00006159"/>
    </source>
</evidence>
<feature type="compositionally biased region" description="Acidic residues" evidence="5">
    <location>
        <begin position="383"/>
        <end position="392"/>
    </location>
</feature>
<dbReference type="InterPro" id="IPR011993">
    <property type="entry name" value="PH-like_dom_sf"/>
</dbReference>
<name>A0ABR1FEC2_9ASCO</name>